<sequence>MTLLNNQQKQLLFDYCIGLTSEEETAEAKALIS</sequence>
<evidence type="ECO:0000313" key="1">
    <source>
        <dbReference type="EMBL" id="GAH66092.1"/>
    </source>
</evidence>
<dbReference type="EMBL" id="BARU01034655">
    <property type="protein sequence ID" value="GAH66092.1"/>
    <property type="molecule type" value="Genomic_DNA"/>
</dbReference>
<protein>
    <submittedName>
        <fullName evidence="1">Uncharacterized protein</fullName>
    </submittedName>
</protein>
<dbReference type="AlphaFoldDB" id="X1H9M7"/>
<organism evidence="1">
    <name type="scientific">marine sediment metagenome</name>
    <dbReference type="NCBI Taxonomy" id="412755"/>
    <lineage>
        <taxon>unclassified sequences</taxon>
        <taxon>metagenomes</taxon>
        <taxon>ecological metagenomes</taxon>
    </lineage>
</organism>
<reference evidence="1" key="1">
    <citation type="journal article" date="2014" name="Front. Microbiol.">
        <title>High frequency of phylogenetically diverse reductive dehalogenase-homologous genes in deep subseafloor sedimentary metagenomes.</title>
        <authorList>
            <person name="Kawai M."/>
            <person name="Futagami T."/>
            <person name="Toyoda A."/>
            <person name="Takaki Y."/>
            <person name="Nishi S."/>
            <person name="Hori S."/>
            <person name="Arai W."/>
            <person name="Tsubouchi T."/>
            <person name="Morono Y."/>
            <person name="Uchiyama I."/>
            <person name="Ito T."/>
            <person name="Fujiyama A."/>
            <person name="Inagaki F."/>
            <person name="Takami H."/>
        </authorList>
    </citation>
    <scope>NUCLEOTIDE SEQUENCE</scope>
    <source>
        <strain evidence="1">Expedition CK06-06</strain>
    </source>
</reference>
<proteinExistence type="predicted"/>
<comment type="caution">
    <text evidence="1">The sequence shown here is derived from an EMBL/GenBank/DDBJ whole genome shotgun (WGS) entry which is preliminary data.</text>
</comment>
<name>X1H9M7_9ZZZZ</name>
<feature type="non-terminal residue" evidence="1">
    <location>
        <position position="33"/>
    </location>
</feature>
<accession>X1H9M7</accession>
<gene>
    <name evidence="1" type="ORF">S03H2_54364</name>
</gene>